<sequence>MSLAHLLYLCNLFGSDEHSDCTVCFSIELDGTPAAKRPRTRKSTAQNLVDAGRKRIEDLPAHLLVLCGGSEYFSALYRTWRQEQPHPCPPHHKPLTTAETASSRGPLELPVAISSVSELPHVRAAIRFIYTGKLPHGAVATDLLQIRLQATRLKITGCVENIDAAIAVRVTSAAGVMELYNCRHLLPRAEEAPQSIAEILMACRKQLNCNCSEYLSTLQSTALGELLVWLFPDAPSVLSNPDVRKQMEALPGQAMEALLRADTFATDDEATVLLMLAYWLAANTDPKMTNETRLRLCRLVRLSHLNTAYLHGLLPKIPWLPISRQEHMFLCQYVAETDSCRRMSLLAAAAGKHDCKCPWYAAPPRPQARADVGHPYEWTIKEEDLAAYVDMATIKIPGGLSGSFANGASRLVAQGFEWYPGALWFNSNGVPEVALSCAVPAPFAVLTTANDVVGVASVHAQVAVFRWKKVAQKQNNCNRLYTRGSAAVPTAAAAPPRREVASSKMYGSADVVSITSGQAGGSSWRLTVFGKGVEKAPGASARLMQELAPYFYDRKLSGSVTFLARC</sequence>
<evidence type="ECO:0000256" key="1">
    <source>
        <dbReference type="ARBA" id="ARBA00004906"/>
    </source>
</evidence>
<name>D8TJG7_VOLCA</name>
<dbReference type="InterPro" id="IPR000210">
    <property type="entry name" value="BTB/POZ_dom"/>
</dbReference>
<dbReference type="OrthoDB" id="538655at2759"/>
<accession>D8TJG7</accession>
<keyword evidence="4" id="KW-1185">Reference proteome</keyword>
<dbReference type="RefSeq" id="XP_002946443.1">
    <property type="nucleotide sequence ID" value="XM_002946397.1"/>
</dbReference>
<dbReference type="InParanoid" id="D8TJG7"/>
<dbReference type="Gene3D" id="3.30.710.10">
    <property type="entry name" value="Potassium Channel Kv1.1, Chain A"/>
    <property type="match status" value="1"/>
</dbReference>
<gene>
    <name evidence="3" type="ORF">VOLCADRAFT_86735</name>
</gene>
<dbReference type="PROSITE" id="PS50097">
    <property type="entry name" value="BTB"/>
    <property type="match status" value="1"/>
</dbReference>
<evidence type="ECO:0000259" key="2">
    <source>
        <dbReference type="PROSITE" id="PS50097"/>
    </source>
</evidence>
<dbReference type="GeneID" id="9617758"/>
<dbReference type="CDD" id="cd18186">
    <property type="entry name" value="BTB_POZ_ZBTB_KLHL-like"/>
    <property type="match status" value="1"/>
</dbReference>
<dbReference type="EMBL" id="GL378324">
    <property type="protein sequence ID" value="EFJ52370.1"/>
    <property type="molecule type" value="Genomic_DNA"/>
</dbReference>
<feature type="domain" description="BTB" evidence="2">
    <location>
        <begin position="57"/>
        <end position="138"/>
    </location>
</feature>
<dbReference type="Proteomes" id="UP000001058">
    <property type="component" value="Unassembled WGS sequence"/>
</dbReference>
<organism evidence="4">
    <name type="scientific">Volvox carteri f. nagariensis</name>
    <dbReference type="NCBI Taxonomy" id="3068"/>
    <lineage>
        <taxon>Eukaryota</taxon>
        <taxon>Viridiplantae</taxon>
        <taxon>Chlorophyta</taxon>
        <taxon>core chlorophytes</taxon>
        <taxon>Chlorophyceae</taxon>
        <taxon>CS clade</taxon>
        <taxon>Chlamydomonadales</taxon>
        <taxon>Volvocaceae</taxon>
        <taxon>Volvox</taxon>
    </lineage>
</organism>
<comment type="pathway">
    <text evidence="1">Protein modification; protein ubiquitination.</text>
</comment>
<protein>
    <recommendedName>
        <fullName evidence="2">BTB domain-containing protein</fullName>
    </recommendedName>
</protein>
<evidence type="ECO:0000313" key="4">
    <source>
        <dbReference type="Proteomes" id="UP000001058"/>
    </source>
</evidence>
<reference evidence="3 4" key="1">
    <citation type="journal article" date="2010" name="Science">
        <title>Genomic analysis of organismal complexity in the multicellular green alga Volvox carteri.</title>
        <authorList>
            <person name="Prochnik S.E."/>
            <person name="Umen J."/>
            <person name="Nedelcu A.M."/>
            <person name="Hallmann A."/>
            <person name="Miller S.M."/>
            <person name="Nishii I."/>
            <person name="Ferris P."/>
            <person name="Kuo A."/>
            <person name="Mitros T."/>
            <person name="Fritz-Laylin L.K."/>
            <person name="Hellsten U."/>
            <person name="Chapman J."/>
            <person name="Simakov O."/>
            <person name="Rensing S.A."/>
            <person name="Terry A."/>
            <person name="Pangilinan J."/>
            <person name="Kapitonov V."/>
            <person name="Jurka J."/>
            <person name="Salamov A."/>
            <person name="Shapiro H."/>
            <person name="Schmutz J."/>
            <person name="Grimwood J."/>
            <person name="Lindquist E."/>
            <person name="Lucas S."/>
            <person name="Grigoriev I.V."/>
            <person name="Schmitt R."/>
            <person name="Kirk D."/>
            <person name="Rokhsar D.S."/>
        </authorList>
    </citation>
    <scope>NUCLEOTIDE SEQUENCE [LARGE SCALE GENOMIC DNA]</scope>
    <source>
        <strain evidence="4">f. Nagariensis / Eve</strain>
    </source>
</reference>
<dbReference type="InterPro" id="IPR011333">
    <property type="entry name" value="SKP1/BTB/POZ_sf"/>
</dbReference>
<proteinExistence type="predicted"/>
<dbReference type="AlphaFoldDB" id="D8TJG7"/>
<dbReference type="KEGG" id="vcn:VOLCADRAFT_86735"/>
<evidence type="ECO:0000313" key="3">
    <source>
        <dbReference type="EMBL" id="EFJ52370.1"/>
    </source>
</evidence>